<dbReference type="PANTHER" id="PTHR31639">
    <property type="entry name" value="F-BOX PROTEIN-LIKE"/>
    <property type="match status" value="1"/>
</dbReference>
<evidence type="ECO:0000313" key="2">
    <source>
        <dbReference type="EMBL" id="GAU33221.1"/>
    </source>
</evidence>
<proteinExistence type="predicted"/>
<dbReference type="Gene3D" id="3.80.10.10">
    <property type="entry name" value="Ribonuclease Inhibitor"/>
    <property type="match status" value="2"/>
</dbReference>
<dbReference type="Pfam" id="PF24758">
    <property type="entry name" value="LRR_At5g56370"/>
    <property type="match status" value="1"/>
</dbReference>
<keyword evidence="3" id="KW-1185">Reference proteome</keyword>
<dbReference type="PANTHER" id="PTHR31639:SF278">
    <property type="entry name" value="F-BOX DOMAIN-CONTAINING PROTEIN"/>
    <property type="match status" value="1"/>
</dbReference>
<dbReference type="SUPFAM" id="SSF81383">
    <property type="entry name" value="F-box domain"/>
    <property type="match status" value="1"/>
</dbReference>
<dbReference type="Proteomes" id="UP000242715">
    <property type="component" value="Unassembled WGS sequence"/>
</dbReference>
<dbReference type="PROSITE" id="PS50181">
    <property type="entry name" value="FBOX"/>
    <property type="match status" value="1"/>
</dbReference>
<dbReference type="OrthoDB" id="1427035at2759"/>
<feature type="domain" description="F-box" evidence="1">
    <location>
        <begin position="14"/>
        <end position="50"/>
    </location>
</feature>
<organism evidence="2 3">
    <name type="scientific">Trifolium subterraneum</name>
    <name type="common">Subterranean clover</name>
    <dbReference type="NCBI Taxonomy" id="3900"/>
    <lineage>
        <taxon>Eukaryota</taxon>
        <taxon>Viridiplantae</taxon>
        <taxon>Streptophyta</taxon>
        <taxon>Embryophyta</taxon>
        <taxon>Tracheophyta</taxon>
        <taxon>Spermatophyta</taxon>
        <taxon>Magnoliopsida</taxon>
        <taxon>eudicotyledons</taxon>
        <taxon>Gunneridae</taxon>
        <taxon>Pentapetalae</taxon>
        <taxon>rosids</taxon>
        <taxon>fabids</taxon>
        <taxon>Fabales</taxon>
        <taxon>Fabaceae</taxon>
        <taxon>Papilionoideae</taxon>
        <taxon>50 kb inversion clade</taxon>
        <taxon>NPAAA clade</taxon>
        <taxon>Hologalegina</taxon>
        <taxon>IRL clade</taxon>
        <taxon>Trifolieae</taxon>
        <taxon>Trifolium</taxon>
    </lineage>
</organism>
<dbReference type="SUPFAM" id="SSF52058">
    <property type="entry name" value="L domain-like"/>
    <property type="match status" value="1"/>
</dbReference>
<name>A0A2Z6MPB6_TRISU</name>
<reference evidence="3" key="1">
    <citation type="journal article" date="2017" name="Front. Plant Sci.">
        <title>Climate Clever Clovers: New Paradigm to Reduce the Environmental Footprint of Ruminants by Breeding Low Methanogenic Forages Utilizing Haplotype Variation.</title>
        <authorList>
            <person name="Kaur P."/>
            <person name="Appels R."/>
            <person name="Bayer P.E."/>
            <person name="Keeble-Gagnere G."/>
            <person name="Wang J."/>
            <person name="Hirakawa H."/>
            <person name="Shirasawa K."/>
            <person name="Vercoe P."/>
            <person name="Stefanova K."/>
            <person name="Durmic Z."/>
            <person name="Nichols P."/>
            <person name="Revell C."/>
            <person name="Isobe S.N."/>
            <person name="Edwards D."/>
            <person name="Erskine W."/>
        </authorList>
    </citation>
    <scope>NUCLEOTIDE SEQUENCE [LARGE SCALE GENOMIC DNA]</scope>
    <source>
        <strain evidence="3">cv. Daliak</strain>
    </source>
</reference>
<sequence length="374" mass="42608">MTQSIKMDNCVDHIDRISDLPGNVIDGILKHLNIRELVSTSILSTKWRKMWMSVRELDFGYDFVSRFEDLDNHDLEILRIISDVLLLHDGPIYKFSLETSPLSNLITTEYPNKWILFLSKRDIKLKDLQILDYDRIDNIIKMPSHIFSCEELTRFRCSGFNLSVPPNFCGLKKLVDLCLEHNTYEFGALENLVSGCPLLEKLSIILRGDMKPVCLKKAENLIDLRITLCKDCTSGLIKSLPKIQRLTIIEPFGEKLYTDIISPTQLISLKYLKLYGANLDERKEVLYVVSVLKSASDLVELDIKNQYCGGGSGGEQEPDRLEELECSSCCLSQLQTVNICVGANFKHAMSLTHCAVKHFTGLIMYETSISKRTR</sequence>
<dbReference type="Pfam" id="PF00646">
    <property type="entry name" value="F-box"/>
    <property type="match status" value="1"/>
</dbReference>
<protein>
    <recommendedName>
        <fullName evidence="1">F-box domain-containing protein</fullName>
    </recommendedName>
</protein>
<dbReference type="InterPro" id="IPR032675">
    <property type="entry name" value="LRR_dom_sf"/>
</dbReference>
<dbReference type="InterPro" id="IPR036047">
    <property type="entry name" value="F-box-like_dom_sf"/>
</dbReference>
<evidence type="ECO:0000259" key="1">
    <source>
        <dbReference type="PROSITE" id="PS50181"/>
    </source>
</evidence>
<dbReference type="EMBL" id="DF973519">
    <property type="protein sequence ID" value="GAU33221.1"/>
    <property type="molecule type" value="Genomic_DNA"/>
</dbReference>
<evidence type="ECO:0000313" key="3">
    <source>
        <dbReference type="Proteomes" id="UP000242715"/>
    </source>
</evidence>
<dbReference type="AlphaFoldDB" id="A0A2Z6MPB6"/>
<gene>
    <name evidence="2" type="ORF">TSUD_144820</name>
</gene>
<dbReference type="InterPro" id="IPR055411">
    <property type="entry name" value="LRR_FXL15/At3g58940/PEG3-like"/>
</dbReference>
<dbReference type="InterPro" id="IPR001810">
    <property type="entry name" value="F-box_dom"/>
</dbReference>
<accession>A0A2Z6MPB6</accession>